<evidence type="ECO:0000313" key="3">
    <source>
        <dbReference type="EMBL" id="SDF69634.1"/>
    </source>
</evidence>
<proteinExistence type="predicted"/>
<dbReference type="Proteomes" id="UP000199519">
    <property type="component" value="Unassembled WGS sequence"/>
</dbReference>
<sequence length="176" mass="20461">MKNTRLSFIMNKNKKFKFFLLIVSILILIISLSIFKVNTLQIIDYQADKIIWEKKLTDGDNFSIKYLHSVAKTPVIEFFEIKNGEILLTGTEYQSYGAGLPTSAGQGNYITADGKFIIENINQQLPEIMLRVSDYAQHEFIFNNKTFKLYEKVETETLLQIKTTAFSYLSFILRRY</sequence>
<reference evidence="4 9" key="1">
    <citation type="submission" date="2016-10" db="EMBL/GenBank/DDBJ databases">
        <authorList>
            <person name="de Groot N.N."/>
        </authorList>
    </citation>
    <scope>NUCLEOTIDE SEQUENCE [LARGE SCALE GENOMIC DNA]</scope>
    <source>
        <strain evidence="4 9">WG7</strain>
    </source>
</reference>
<evidence type="ECO:0000313" key="9">
    <source>
        <dbReference type="Proteomes" id="UP000198945"/>
    </source>
</evidence>
<dbReference type="EMBL" id="FOHG01000020">
    <property type="protein sequence ID" value="SET04823.1"/>
    <property type="molecule type" value="Genomic_DNA"/>
</dbReference>
<dbReference type="Proteomes" id="UP000295472">
    <property type="component" value="Unassembled WGS sequence"/>
</dbReference>
<organism evidence="2 14">
    <name type="scientific">Halanaerobium congolense</name>
    <dbReference type="NCBI Taxonomy" id="54121"/>
    <lineage>
        <taxon>Bacteria</taxon>
        <taxon>Bacillati</taxon>
        <taxon>Bacillota</taxon>
        <taxon>Clostridia</taxon>
        <taxon>Halanaerobiales</taxon>
        <taxon>Halanaerobiaceae</taxon>
        <taxon>Halanaerobium</taxon>
    </lineage>
</organism>
<dbReference type="EMBL" id="SOEF01000021">
    <property type="protein sequence ID" value="TDX42394.1"/>
    <property type="molecule type" value="Genomic_DNA"/>
</dbReference>
<evidence type="ECO:0000313" key="5">
    <source>
        <dbReference type="EMBL" id="SET04823.1"/>
    </source>
</evidence>
<evidence type="ECO:0000313" key="10">
    <source>
        <dbReference type="Proteomes" id="UP000199519"/>
    </source>
</evidence>
<evidence type="ECO:0000313" key="8">
    <source>
        <dbReference type="Proteomes" id="UP000198612"/>
    </source>
</evidence>
<reference evidence="6 13" key="3">
    <citation type="submission" date="2019-03" db="EMBL/GenBank/DDBJ databases">
        <title>Deep subsurface shale carbon reservoir microbial communities from Ohio and West Virginia, USA.</title>
        <authorList>
            <person name="Wrighton K."/>
        </authorList>
    </citation>
    <scope>NUCLEOTIDE SEQUENCE [LARGE SCALE GENOMIC DNA]</scope>
    <source>
        <strain evidence="6 13">UTICA-S4D12</strain>
    </source>
</reference>
<dbReference type="Proteomes" id="UP000324896">
    <property type="component" value="Unassembled WGS sequence"/>
</dbReference>
<evidence type="ECO:0000313" key="1">
    <source>
        <dbReference type="EMBL" id="PXV65378.1"/>
    </source>
</evidence>
<evidence type="ECO:0000313" key="6">
    <source>
        <dbReference type="EMBL" id="TDS34678.1"/>
    </source>
</evidence>
<evidence type="ECO:0008006" key="15">
    <source>
        <dbReference type="Google" id="ProtNLM"/>
    </source>
</evidence>
<dbReference type="OrthoDB" id="4304at2"/>
<dbReference type="Proteomes" id="UP000295758">
    <property type="component" value="Unassembled WGS sequence"/>
</dbReference>
<dbReference type="EMBL" id="QICM01000014">
    <property type="protein sequence ID" value="PXV65378.1"/>
    <property type="molecule type" value="Genomic_DNA"/>
</dbReference>
<evidence type="ECO:0000313" key="7">
    <source>
        <dbReference type="EMBL" id="TDX42394.1"/>
    </source>
</evidence>
<dbReference type="Proteomes" id="UP000247389">
    <property type="component" value="Unassembled WGS sequence"/>
</dbReference>
<dbReference type="Pfam" id="PF08905">
    <property type="entry name" value="DUF1850"/>
    <property type="match status" value="1"/>
</dbReference>
<dbReference type="AlphaFoldDB" id="A0A1G6REN5"/>
<evidence type="ECO:0000313" key="11">
    <source>
        <dbReference type="Proteomes" id="UP000247389"/>
    </source>
</evidence>
<protein>
    <recommendedName>
        <fullName evidence="15">DUF1850 domain-containing protein</fullName>
    </recommendedName>
</protein>
<dbReference type="Proteomes" id="UP000198945">
    <property type="component" value="Unassembled WGS sequence"/>
</dbReference>
<evidence type="ECO:0000313" key="14">
    <source>
        <dbReference type="Proteomes" id="UP000324896"/>
    </source>
</evidence>
<reference evidence="8 10" key="2">
    <citation type="submission" date="2016-10" db="EMBL/GenBank/DDBJ databases">
        <authorList>
            <person name="Varghese N."/>
            <person name="Submissions S."/>
        </authorList>
    </citation>
    <scope>NUCLEOTIDE SEQUENCE [LARGE SCALE GENOMIC DNA]</scope>
    <source>
        <strain evidence="2 14">WG10</strain>
        <strain evidence="3 10">WG2</strain>
        <strain evidence="5 8">WG5</strain>
    </source>
</reference>
<dbReference type="RefSeq" id="WP_073156629.1">
    <property type="nucleotide sequence ID" value="NZ_FMYT01000023.1"/>
</dbReference>
<dbReference type="Proteomes" id="UP000198612">
    <property type="component" value="Unassembled WGS sequence"/>
</dbReference>
<evidence type="ECO:0000313" key="12">
    <source>
        <dbReference type="Proteomes" id="UP000295472"/>
    </source>
</evidence>
<evidence type="ECO:0000313" key="13">
    <source>
        <dbReference type="Proteomes" id="UP000295758"/>
    </source>
</evidence>
<dbReference type="EMBL" id="FMYT01000023">
    <property type="protein sequence ID" value="SDD03120.1"/>
    <property type="molecule type" value="Genomic_DNA"/>
</dbReference>
<dbReference type="STRING" id="54121.SAMN04515653_102127"/>
<dbReference type="InterPro" id="IPR015001">
    <property type="entry name" value="DUF1850"/>
</dbReference>
<dbReference type="EMBL" id="FNEH01000002">
    <property type="protein sequence ID" value="SDI14659.1"/>
    <property type="molecule type" value="Genomic_DNA"/>
</dbReference>
<dbReference type="EMBL" id="FNBJ01000020">
    <property type="protein sequence ID" value="SDF69634.1"/>
    <property type="molecule type" value="Genomic_DNA"/>
</dbReference>
<evidence type="ECO:0000313" key="4">
    <source>
        <dbReference type="EMBL" id="SDI14659.1"/>
    </source>
</evidence>
<keyword evidence="10" id="KW-1185">Reference proteome</keyword>
<evidence type="ECO:0000313" key="2">
    <source>
        <dbReference type="EMBL" id="SDD03120.1"/>
    </source>
</evidence>
<name>A0A1G6REN5_9FIRM</name>
<accession>A0A1G6REN5</accession>
<gene>
    <name evidence="6" type="ORF">BY453_102115</name>
    <name evidence="7" type="ORF">C7954_12139</name>
    <name evidence="1" type="ORF">C8C78_11437</name>
    <name evidence="2" type="ORF">SAMN04488597_12310</name>
    <name evidence="3" type="ORF">SAMN04488598_12019</name>
    <name evidence="5" type="ORF">SAMN04515652_12019</name>
    <name evidence="4" type="ORF">SAMN04515654_10259</name>
</gene>
<dbReference type="EMBL" id="SOAA01000002">
    <property type="protein sequence ID" value="TDS34678.1"/>
    <property type="molecule type" value="Genomic_DNA"/>
</dbReference>
<reference evidence="7 12" key="4">
    <citation type="submission" date="2019-03" db="EMBL/GenBank/DDBJ databases">
        <title>Subsurface microbial communities from deep shales in Ohio and West Virginia, USA.</title>
        <authorList>
            <person name="Wrighton K."/>
        </authorList>
    </citation>
    <scope>NUCLEOTIDE SEQUENCE [LARGE SCALE GENOMIC DNA]</scope>
    <source>
        <strain evidence="7 12">DSMZ 11287</strain>
        <strain evidence="1 11">MSL28</strain>
    </source>
</reference>